<evidence type="ECO:0000313" key="9">
    <source>
        <dbReference type="EnsemblMetazoa" id="XP_022671684"/>
    </source>
</evidence>
<name>A0A7M7L060_VARDE</name>
<dbReference type="SMART" id="SM01033">
    <property type="entry name" value="BING4CT"/>
    <property type="match status" value="1"/>
</dbReference>
<dbReference type="Gene3D" id="2.130.10.10">
    <property type="entry name" value="YVTN repeat-like/Quinoprotein amine dehydrogenase"/>
    <property type="match status" value="1"/>
</dbReference>
<keyword evidence="4" id="KW-0677">Repeat</keyword>
<dbReference type="Pfam" id="PF08149">
    <property type="entry name" value="BING4CT"/>
    <property type="match status" value="1"/>
</dbReference>
<evidence type="ECO:0000256" key="7">
    <source>
        <dbReference type="SAM" id="MobiDB-lite"/>
    </source>
</evidence>
<evidence type="ECO:0000256" key="2">
    <source>
        <dbReference type="ARBA" id="ARBA00022552"/>
    </source>
</evidence>
<evidence type="ECO:0000256" key="6">
    <source>
        <dbReference type="PROSITE-ProRule" id="PRU00221"/>
    </source>
</evidence>
<dbReference type="GeneID" id="111254764"/>
<dbReference type="FunFam" id="2.130.10.10:FF:000378">
    <property type="entry name" value="U3 small nucleolar RNA-associated protein 7"/>
    <property type="match status" value="1"/>
</dbReference>
<dbReference type="SMART" id="SM00320">
    <property type="entry name" value="WD40"/>
    <property type="match status" value="4"/>
</dbReference>
<dbReference type="SUPFAM" id="SSF50978">
    <property type="entry name" value="WD40 repeat-like"/>
    <property type="match status" value="1"/>
</dbReference>
<feature type="domain" description="BING4 C-terminal" evidence="8">
    <location>
        <begin position="386"/>
        <end position="464"/>
    </location>
</feature>
<accession>A0A7M7L060</accession>
<dbReference type="AlphaFoldDB" id="A0A7M7L060"/>
<organism evidence="9 10">
    <name type="scientific">Varroa destructor</name>
    <name type="common">Honeybee mite</name>
    <dbReference type="NCBI Taxonomy" id="109461"/>
    <lineage>
        <taxon>Eukaryota</taxon>
        <taxon>Metazoa</taxon>
        <taxon>Ecdysozoa</taxon>
        <taxon>Arthropoda</taxon>
        <taxon>Chelicerata</taxon>
        <taxon>Arachnida</taxon>
        <taxon>Acari</taxon>
        <taxon>Parasitiformes</taxon>
        <taxon>Mesostigmata</taxon>
        <taxon>Gamasina</taxon>
        <taxon>Dermanyssoidea</taxon>
        <taxon>Varroidae</taxon>
        <taxon>Varroa</taxon>
    </lineage>
</organism>
<dbReference type="RefSeq" id="XP_022671684.1">
    <property type="nucleotide sequence ID" value="XM_022815949.1"/>
</dbReference>
<evidence type="ECO:0000256" key="4">
    <source>
        <dbReference type="ARBA" id="ARBA00022737"/>
    </source>
</evidence>
<proteinExistence type="predicted"/>
<dbReference type="Pfam" id="PF00400">
    <property type="entry name" value="WD40"/>
    <property type="match status" value="1"/>
</dbReference>
<protein>
    <recommendedName>
        <fullName evidence="8">BING4 C-terminal domain-containing protein</fullName>
    </recommendedName>
</protein>
<feature type="region of interest" description="Disordered" evidence="7">
    <location>
        <begin position="33"/>
        <end position="55"/>
    </location>
</feature>
<dbReference type="InterPro" id="IPR015943">
    <property type="entry name" value="WD40/YVTN_repeat-like_dom_sf"/>
</dbReference>
<sequence length="507" mass="57164">MAPVASSSGKSKHRRGFDLTVRFKQKIKKRFRERTVPQIEGEEGEKDPFPGEAPLSDEARKRFARVNDEELISLKRNKRGKLLRLSRRVEQAVKLSARSAILLPEETGHLETDEGEKTYRISQKSIQDAVDITSAAKRFTLDLTQMGPYVSSYSREGRHLLLGGRMGHLAAFDWLTKKLLCEINVRESVHAVQWLHQPTMFAAAQKKWTYIYDTQGIELHCLKALHNITCMTFLPYHFLLVAASESGFIHWVDISIGTMVAQLNTKCGRIPFVRQNPASGIVLSGHSNGVVRMWSPNSPLNVAELLAHRSSVTDVAIDRTGAHLITSGLDRAVKIWDLRMLRPMQCYSIGRAPTHLALSDTKMLAVTLGNQIEVYKDIISGEPEEPYLRHQVAATVMTAQFCPFEDVLGLAHGNGFDSILVPGSGEANFDSYEVNPLMTSKQRREAEVKMLLNKIQPDMICLHPDEMISHVDVDRFQQKRQFGRRNLLEEAQKRIGGQHHGKQKTKS</sequence>
<dbReference type="InParanoid" id="A0A7M7L060"/>
<dbReference type="InterPro" id="IPR019775">
    <property type="entry name" value="WD40_repeat_CS"/>
</dbReference>
<dbReference type="InterPro" id="IPR036322">
    <property type="entry name" value="WD40_repeat_dom_sf"/>
</dbReference>
<evidence type="ECO:0000313" key="10">
    <source>
        <dbReference type="Proteomes" id="UP000594260"/>
    </source>
</evidence>
<dbReference type="KEGG" id="vde:111254764"/>
<keyword evidence="3 6" id="KW-0853">WD repeat</keyword>
<reference evidence="9" key="1">
    <citation type="submission" date="2021-01" db="UniProtKB">
        <authorList>
            <consortium name="EnsemblMetazoa"/>
        </authorList>
    </citation>
    <scope>IDENTIFICATION</scope>
</reference>
<keyword evidence="10" id="KW-1185">Reference proteome</keyword>
<dbReference type="InterPro" id="IPR001680">
    <property type="entry name" value="WD40_rpt"/>
</dbReference>
<evidence type="ECO:0000256" key="3">
    <source>
        <dbReference type="ARBA" id="ARBA00022574"/>
    </source>
</evidence>
<keyword evidence="5" id="KW-0539">Nucleus</keyword>
<evidence type="ECO:0000256" key="5">
    <source>
        <dbReference type="ARBA" id="ARBA00023242"/>
    </source>
</evidence>
<dbReference type="InterPro" id="IPR040315">
    <property type="entry name" value="WDR46/Utp7"/>
</dbReference>
<feature type="repeat" description="WD" evidence="6">
    <location>
        <begin position="305"/>
        <end position="339"/>
    </location>
</feature>
<dbReference type="OrthoDB" id="10251154at2759"/>
<dbReference type="GO" id="GO:0030686">
    <property type="term" value="C:90S preribosome"/>
    <property type="evidence" value="ECO:0007669"/>
    <property type="project" value="TreeGrafter"/>
</dbReference>
<dbReference type="GO" id="GO:0000462">
    <property type="term" value="P:maturation of SSU-rRNA from tricistronic rRNA transcript (SSU-rRNA, 5.8S rRNA, LSU-rRNA)"/>
    <property type="evidence" value="ECO:0007669"/>
    <property type="project" value="TreeGrafter"/>
</dbReference>
<dbReference type="PANTHER" id="PTHR14085">
    <property type="entry name" value="WD-REPEAT PROTEIN BING4"/>
    <property type="match status" value="1"/>
</dbReference>
<dbReference type="GO" id="GO:0032040">
    <property type="term" value="C:small-subunit processome"/>
    <property type="evidence" value="ECO:0007669"/>
    <property type="project" value="TreeGrafter"/>
</dbReference>
<evidence type="ECO:0000256" key="1">
    <source>
        <dbReference type="ARBA" id="ARBA00004604"/>
    </source>
</evidence>
<dbReference type="PANTHER" id="PTHR14085:SF3">
    <property type="entry name" value="WD REPEAT-CONTAINING PROTEIN 46"/>
    <property type="match status" value="1"/>
</dbReference>
<dbReference type="PROSITE" id="PS50082">
    <property type="entry name" value="WD_REPEATS_2"/>
    <property type="match status" value="1"/>
</dbReference>
<dbReference type="Proteomes" id="UP000594260">
    <property type="component" value="Unplaced"/>
</dbReference>
<dbReference type="PROSITE" id="PS50294">
    <property type="entry name" value="WD_REPEATS_REGION"/>
    <property type="match status" value="1"/>
</dbReference>
<comment type="subcellular location">
    <subcellularLocation>
        <location evidence="1">Nucleus</location>
        <location evidence="1">Nucleolus</location>
    </subcellularLocation>
</comment>
<dbReference type="OMA" id="GPYHIDY"/>
<keyword evidence="2" id="KW-0698">rRNA processing</keyword>
<dbReference type="EnsemblMetazoa" id="XM_022815949">
    <property type="protein sequence ID" value="XP_022671684"/>
    <property type="gene ID" value="LOC111254764"/>
</dbReference>
<dbReference type="FunCoup" id="A0A7M7L060">
    <property type="interactions" value="1845"/>
</dbReference>
<dbReference type="PROSITE" id="PS00678">
    <property type="entry name" value="WD_REPEATS_1"/>
    <property type="match status" value="1"/>
</dbReference>
<evidence type="ECO:0000259" key="8">
    <source>
        <dbReference type="SMART" id="SM01033"/>
    </source>
</evidence>
<dbReference type="InterPro" id="IPR012952">
    <property type="entry name" value="BING4_C_dom"/>
</dbReference>